<dbReference type="OrthoDB" id="5396681at2759"/>
<feature type="domain" description="CorA-like transporter" evidence="2">
    <location>
        <begin position="18"/>
        <end position="267"/>
    </location>
</feature>
<reference evidence="3 4" key="1">
    <citation type="journal article" date="2016" name="Nat. Commun.">
        <title>Ectomycorrhizal ecology is imprinted in the genome of the dominant symbiotic fungus Cenococcum geophilum.</title>
        <authorList>
            <consortium name="DOE Joint Genome Institute"/>
            <person name="Peter M."/>
            <person name="Kohler A."/>
            <person name="Ohm R.A."/>
            <person name="Kuo A."/>
            <person name="Krutzmann J."/>
            <person name="Morin E."/>
            <person name="Arend M."/>
            <person name="Barry K.W."/>
            <person name="Binder M."/>
            <person name="Choi C."/>
            <person name="Clum A."/>
            <person name="Copeland A."/>
            <person name="Grisel N."/>
            <person name="Haridas S."/>
            <person name="Kipfer T."/>
            <person name="LaButti K."/>
            <person name="Lindquist E."/>
            <person name="Lipzen A."/>
            <person name="Maire R."/>
            <person name="Meier B."/>
            <person name="Mihaltcheva S."/>
            <person name="Molinier V."/>
            <person name="Murat C."/>
            <person name="Poggeler S."/>
            <person name="Quandt C.A."/>
            <person name="Sperisen C."/>
            <person name="Tritt A."/>
            <person name="Tisserant E."/>
            <person name="Crous P.W."/>
            <person name="Henrissat B."/>
            <person name="Nehls U."/>
            <person name="Egli S."/>
            <person name="Spatafora J.W."/>
            <person name="Grigoriev I.V."/>
            <person name="Martin F.M."/>
        </authorList>
    </citation>
    <scope>NUCLEOTIDE SEQUENCE [LARGE SCALE GENOMIC DNA]</scope>
    <source>
        <strain evidence="3 4">CBS 459.81</strain>
    </source>
</reference>
<evidence type="ECO:0000313" key="3">
    <source>
        <dbReference type="EMBL" id="OCK78362.1"/>
    </source>
</evidence>
<dbReference type="InterPro" id="IPR058257">
    <property type="entry name" value="CorA-like_dom"/>
</dbReference>
<gene>
    <name evidence="3" type="ORF">K432DRAFT_427331</name>
</gene>
<keyword evidence="1" id="KW-0812">Transmembrane</keyword>
<keyword evidence="1" id="KW-0472">Membrane</keyword>
<evidence type="ECO:0000313" key="4">
    <source>
        <dbReference type="Proteomes" id="UP000250266"/>
    </source>
</evidence>
<accession>A0A8E2JDG8</accession>
<feature type="transmembrane region" description="Helical" evidence="1">
    <location>
        <begin position="412"/>
        <end position="430"/>
    </location>
</feature>
<dbReference type="AlphaFoldDB" id="A0A8E2JDG8"/>
<evidence type="ECO:0000259" key="2">
    <source>
        <dbReference type="Pfam" id="PF26616"/>
    </source>
</evidence>
<dbReference type="Proteomes" id="UP000250266">
    <property type="component" value="Unassembled WGS sequence"/>
</dbReference>
<keyword evidence="1" id="KW-1133">Transmembrane helix</keyword>
<keyword evidence="4" id="KW-1185">Reference proteome</keyword>
<proteinExistence type="predicted"/>
<sequence>MRTDQVHTVAEPTSPLDGWQSYPLRTARSSTDFDDLSWYHEQLEAKAGEIFIDETFRAKLEVLDDVGSQPCQADPTLISTTQQLAGALKKRNESRNTIYCISQLNSWSRLRITKNMFCMLCHTYDVLPQFLHIITAFGNKKASTDEHFIGCYGRYSGPNFQTLEICYNVRYFELHGRDLDDPWSCRQTAIYHKYPPNGNESMMMIIQAPQSFRTWLDHSRVDTRRTQTWKQEHPFSIHARYLTCCTVNMRKYLNHTSEELTTLDRKVTLPRKYKEYEVDFSLSQKIQTIRRKLSNVLAILETTIDTISTILQYSDALQEIASIDLNVHTAFRGHMQHITNDLRNHSRTVKKLLTFSDDIRLLNHKILSFLSNELILENGLSLSQLVWSDSTEKKVVVKLAEETGRDSRSMRVATTIALMYLPANLVFAFFSTNLIEFDQISRSLKIRTQVWIAVLITLALAVVTMIAARLWDRQGRSLRVM</sequence>
<dbReference type="Gene3D" id="1.20.58.340">
    <property type="entry name" value="Magnesium transport protein CorA, transmembrane region"/>
    <property type="match status" value="1"/>
</dbReference>
<feature type="transmembrane region" description="Helical" evidence="1">
    <location>
        <begin position="450"/>
        <end position="471"/>
    </location>
</feature>
<dbReference type="Pfam" id="PF26616">
    <property type="entry name" value="CorA-like"/>
    <property type="match status" value="1"/>
</dbReference>
<organism evidence="3 4">
    <name type="scientific">Lepidopterella palustris CBS 459.81</name>
    <dbReference type="NCBI Taxonomy" id="1314670"/>
    <lineage>
        <taxon>Eukaryota</taxon>
        <taxon>Fungi</taxon>
        <taxon>Dikarya</taxon>
        <taxon>Ascomycota</taxon>
        <taxon>Pezizomycotina</taxon>
        <taxon>Dothideomycetes</taxon>
        <taxon>Pleosporomycetidae</taxon>
        <taxon>Mytilinidiales</taxon>
        <taxon>Argynnaceae</taxon>
        <taxon>Lepidopterella</taxon>
    </lineage>
</organism>
<name>A0A8E2JDG8_9PEZI</name>
<protein>
    <recommendedName>
        <fullName evidence="2">CorA-like transporter domain-containing protein</fullName>
    </recommendedName>
</protein>
<evidence type="ECO:0000256" key="1">
    <source>
        <dbReference type="SAM" id="Phobius"/>
    </source>
</evidence>
<dbReference type="EMBL" id="KV745064">
    <property type="protein sequence ID" value="OCK78362.1"/>
    <property type="molecule type" value="Genomic_DNA"/>
</dbReference>